<name>A0A8H7PTA7_MORIS</name>
<dbReference type="Pfam" id="PF22041">
    <property type="entry name" value="GST_C_7"/>
    <property type="match status" value="1"/>
</dbReference>
<evidence type="ECO:0000259" key="2">
    <source>
        <dbReference type="PROSITE" id="PS50404"/>
    </source>
</evidence>
<reference evidence="3" key="1">
    <citation type="submission" date="2020-12" db="EMBL/GenBank/DDBJ databases">
        <title>Metabolic potential, ecology and presence of endohyphal bacteria is reflected in genomic diversity of Mucoromycotina.</title>
        <authorList>
            <person name="Muszewska A."/>
            <person name="Okrasinska A."/>
            <person name="Steczkiewicz K."/>
            <person name="Drgas O."/>
            <person name="Orlowska M."/>
            <person name="Perlinska-Lenart U."/>
            <person name="Aleksandrzak-Piekarczyk T."/>
            <person name="Szatraj K."/>
            <person name="Zielenkiewicz U."/>
            <person name="Pilsyk S."/>
            <person name="Malc E."/>
            <person name="Mieczkowski P."/>
            <person name="Kruszewska J.S."/>
            <person name="Biernat P."/>
            <person name="Pawlowska J."/>
        </authorList>
    </citation>
    <scope>NUCLEOTIDE SEQUENCE</scope>
    <source>
        <strain evidence="3">WA0000067209</strain>
    </source>
</reference>
<dbReference type="AlphaFoldDB" id="A0A8H7PTA7"/>
<dbReference type="InterPro" id="IPR040079">
    <property type="entry name" value="Glutathione_S-Trfase"/>
</dbReference>
<dbReference type="PANTHER" id="PTHR44051">
    <property type="entry name" value="GLUTATHIONE S-TRANSFERASE-RELATED"/>
    <property type="match status" value="1"/>
</dbReference>
<dbReference type="Proteomes" id="UP000654370">
    <property type="component" value="Unassembled WGS sequence"/>
</dbReference>
<comment type="caution">
    <text evidence="3">The sequence shown here is derived from an EMBL/GenBank/DDBJ whole genome shotgun (WGS) entry which is preliminary data.</text>
</comment>
<dbReference type="SUPFAM" id="SSF52833">
    <property type="entry name" value="Thioredoxin-like"/>
    <property type="match status" value="1"/>
</dbReference>
<organism evidence="3 4">
    <name type="scientific">Mortierella isabellina</name>
    <name type="common">Filamentous fungus</name>
    <name type="synonym">Umbelopsis isabellina</name>
    <dbReference type="NCBI Taxonomy" id="91625"/>
    <lineage>
        <taxon>Eukaryota</taxon>
        <taxon>Fungi</taxon>
        <taxon>Fungi incertae sedis</taxon>
        <taxon>Mucoromycota</taxon>
        <taxon>Mucoromycotina</taxon>
        <taxon>Umbelopsidomycetes</taxon>
        <taxon>Umbelopsidales</taxon>
        <taxon>Umbelopsidaceae</taxon>
        <taxon>Umbelopsis</taxon>
    </lineage>
</organism>
<dbReference type="OrthoDB" id="4951845at2759"/>
<dbReference type="PROSITE" id="PS50404">
    <property type="entry name" value="GST_NTER"/>
    <property type="match status" value="1"/>
</dbReference>
<dbReference type="Gene3D" id="1.20.1050.10">
    <property type="match status" value="1"/>
</dbReference>
<dbReference type="SUPFAM" id="SSF47616">
    <property type="entry name" value="GST C-terminal domain-like"/>
    <property type="match status" value="1"/>
</dbReference>
<dbReference type="Pfam" id="PF13409">
    <property type="entry name" value="GST_N_2"/>
    <property type="match status" value="1"/>
</dbReference>
<dbReference type="SFLD" id="SFLDS00019">
    <property type="entry name" value="Glutathione_Transferase_(cytos"/>
    <property type="match status" value="1"/>
</dbReference>
<dbReference type="PANTHER" id="PTHR44051:SF8">
    <property type="entry name" value="GLUTATHIONE S-TRANSFERASE GSTA"/>
    <property type="match status" value="1"/>
</dbReference>
<accession>A0A8H7PTA7</accession>
<dbReference type="EMBL" id="JAEPQZ010000007">
    <property type="protein sequence ID" value="KAG2178861.1"/>
    <property type="molecule type" value="Genomic_DNA"/>
</dbReference>
<dbReference type="Gene3D" id="3.40.30.10">
    <property type="entry name" value="Glutaredoxin"/>
    <property type="match status" value="1"/>
</dbReference>
<protein>
    <recommendedName>
        <fullName evidence="2">GST N-terminal domain-containing protein</fullName>
    </recommendedName>
</protein>
<dbReference type="InterPro" id="IPR004045">
    <property type="entry name" value="Glutathione_S-Trfase_N"/>
</dbReference>
<dbReference type="InterPro" id="IPR036282">
    <property type="entry name" value="Glutathione-S-Trfase_C_sf"/>
</dbReference>
<sequence length="236" mass="27593">MTIITLYDLKRTRRPEDRESWSCNTWKTRILLNIKGLDYKTNYLHFLEISDVITKLDPDCSMPTVPTITDENGKVIRDSAAIARYIEDQHPEPTVFRGGDTVHFFFDNWALKNLADPIYHIILLKMYSELDDEAQAYFRESREKWFKMTLEEYAGDREQHIKTVNDQLTLVAKTLNKNDYMMGDQVGYADIALASVLIMLEKVEPDVLNDCILIHEGNESIASWWKRMQQYVDGSR</sequence>
<dbReference type="InterPro" id="IPR036249">
    <property type="entry name" value="Thioredoxin-like_sf"/>
</dbReference>
<dbReference type="InterPro" id="IPR054416">
    <property type="entry name" value="GST_UstS-like_C"/>
</dbReference>
<evidence type="ECO:0000313" key="3">
    <source>
        <dbReference type="EMBL" id="KAG2178861.1"/>
    </source>
</evidence>
<feature type="domain" description="GST N-terminal" evidence="2">
    <location>
        <begin position="24"/>
        <end position="94"/>
    </location>
</feature>
<proteinExistence type="inferred from homology"/>
<evidence type="ECO:0000313" key="4">
    <source>
        <dbReference type="Proteomes" id="UP000654370"/>
    </source>
</evidence>
<comment type="similarity">
    <text evidence="1">Belongs to the GST superfamily.</text>
</comment>
<evidence type="ECO:0000256" key="1">
    <source>
        <dbReference type="ARBA" id="ARBA00007409"/>
    </source>
</evidence>
<keyword evidence="4" id="KW-1185">Reference proteome</keyword>
<gene>
    <name evidence="3" type="ORF">INT43_001707</name>
</gene>